<evidence type="ECO:0000259" key="4">
    <source>
        <dbReference type="Pfam" id="PF05175"/>
    </source>
</evidence>
<dbReference type="NCBIfam" id="TIGR00536">
    <property type="entry name" value="hemK_fam"/>
    <property type="match status" value="1"/>
</dbReference>
<dbReference type="STRING" id="1121937.GCA_000423125_00163"/>
<dbReference type="GO" id="GO:0036009">
    <property type="term" value="F:protein-glutamine N-methyltransferase activity"/>
    <property type="evidence" value="ECO:0007669"/>
    <property type="project" value="InterPro"/>
</dbReference>
<dbReference type="InterPro" id="IPR002052">
    <property type="entry name" value="DNA_methylase_N6_adenine_CS"/>
</dbReference>
<evidence type="ECO:0000256" key="3">
    <source>
        <dbReference type="ARBA" id="ARBA00022691"/>
    </source>
</evidence>
<dbReference type="GO" id="GO:0005829">
    <property type="term" value="C:cytosol"/>
    <property type="evidence" value="ECO:0007669"/>
    <property type="project" value="TreeGrafter"/>
</dbReference>
<dbReference type="InterPro" id="IPR004556">
    <property type="entry name" value="HemK-like"/>
</dbReference>
<name>A0A3C1KL69_9GAMM</name>
<dbReference type="PROSITE" id="PS00092">
    <property type="entry name" value="N6_MTASE"/>
    <property type="match status" value="1"/>
</dbReference>
<dbReference type="EMBL" id="DMND01000067">
    <property type="protein sequence ID" value="HAN26966.1"/>
    <property type="molecule type" value="Genomic_DNA"/>
</dbReference>
<dbReference type="Pfam" id="PF05175">
    <property type="entry name" value="MTS"/>
    <property type="match status" value="1"/>
</dbReference>
<keyword evidence="5" id="KW-0689">Ribosomal protein</keyword>
<dbReference type="PIRSF" id="PIRSF037167">
    <property type="entry name" value="Mtase_YfcB_prd"/>
    <property type="match status" value="1"/>
</dbReference>
<gene>
    <name evidence="5" type="ORF">DCP75_04460</name>
</gene>
<keyword evidence="1 5" id="KW-0489">Methyltransferase</keyword>
<dbReference type="GO" id="GO:0005840">
    <property type="term" value="C:ribosome"/>
    <property type="evidence" value="ECO:0007669"/>
    <property type="project" value="UniProtKB-KW"/>
</dbReference>
<dbReference type="SUPFAM" id="SSF53335">
    <property type="entry name" value="S-adenosyl-L-methionine-dependent methyltransferases"/>
    <property type="match status" value="1"/>
</dbReference>
<protein>
    <submittedName>
        <fullName evidence="5">50S ribosomal protein L3 N(5)-glutamine methyltransferase</fullName>
    </submittedName>
</protein>
<proteinExistence type="predicted"/>
<dbReference type="AlphaFoldDB" id="A0A3C1KL69"/>
<evidence type="ECO:0000313" key="5">
    <source>
        <dbReference type="EMBL" id="HAN26966.1"/>
    </source>
</evidence>
<accession>A0A3C1KL69</accession>
<organism evidence="5 6">
    <name type="scientific">Haliea salexigens</name>
    <dbReference type="NCBI Taxonomy" id="287487"/>
    <lineage>
        <taxon>Bacteria</taxon>
        <taxon>Pseudomonadati</taxon>
        <taxon>Pseudomonadota</taxon>
        <taxon>Gammaproteobacteria</taxon>
        <taxon>Cellvibrionales</taxon>
        <taxon>Halieaceae</taxon>
        <taxon>Haliea</taxon>
    </lineage>
</organism>
<dbReference type="NCBIfam" id="TIGR03533">
    <property type="entry name" value="L3_gln_methyl"/>
    <property type="match status" value="1"/>
</dbReference>
<keyword evidence="2 5" id="KW-0808">Transferase</keyword>
<dbReference type="Proteomes" id="UP000259273">
    <property type="component" value="Unassembled WGS sequence"/>
</dbReference>
<evidence type="ECO:0000256" key="2">
    <source>
        <dbReference type="ARBA" id="ARBA00022679"/>
    </source>
</evidence>
<sequence length="306" mass="32851">MQNTPTQAVAAAATVGEALEAVAAALEASPAYYGHGTDNAWDEAVQLVLWCAQLPADSDDRVLSLPLASAQASAAADLLHRRVTERMPLPYLTGEAWFAGLRWHCDPRAIIPRSPIAELLRAGYQPWYRGPGPARILDLCCGGGCIGLASAWYLPEAQVDLLDLDADALALAAVNARALGLEQRVRIRQSDLFHAVAGERYDIIVTNPPYVDATDLSEMPAEYAHEPALALGSGEDGLDVTRRILMQAKAHLQPHGLLVLEVGNSWEALEAVFPQLPFTWIEFEHGGHGVCVLSAAELPESRPSAA</sequence>
<dbReference type="PANTHER" id="PTHR47806:SF1">
    <property type="entry name" value="RIBOSOMAL PROTEIN UL3 GLUTAMINE METHYLTRANSFERASE"/>
    <property type="match status" value="1"/>
</dbReference>
<dbReference type="InterPro" id="IPR029063">
    <property type="entry name" value="SAM-dependent_MTases_sf"/>
</dbReference>
<dbReference type="Gene3D" id="3.40.50.150">
    <property type="entry name" value="Vaccinia Virus protein VP39"/>
    <property type="match status" value="1"/>
</dbReference>
<reference evidence="5 6" key="1">
    <citation type="journal article" date="2018" name="Nat. Biotechnol.">
        <title>A standardized bacterial taxonomy based on genome phylogeny substantially revises the tree of life.</title>
        <authorList>
            <person name="Parks D.H."/>
            <person name="Chuvochina M."/>
            <person name="Waite D.W."/>
            <person name="Rinke C."/>
            <person name="Skarshewski A."/>
            <person name="Chaumeil P.A."/>
            <person name="Hugenholtz P."/>
        </authorList>
    </citation>
    <scope>NUCLEOTIDE SEQUENCE [LARGE SCALE GENOMIC DNA]</scope>
    <source>
        <strain evidence="5">UBA9158</strain>
    </source>
</reference>
<dbReference type="InterPro" id="IPR007848">
    <property type="entry name" value="Small_mtfrase_dom"/>
</dbReference>
<dbReference type="GO" id="GO:0003676">
    <property type="term" value="F:nucleic acid binding"/>
    <property type="evidence" value="ECO:0007669"/>
    <property type="project" value="InterPro"/>
</dbReference>
<evidence type="ECO:0000256" key="1">
    <source>
        <dbReference type="ARBA" id="ARBA00022603"/>
    </source>
</evidence>
<dbReference type="InterPro" id="IPR017127">
    <property type="entry name" value="Ribosome_uL3_MTase"/>
</dbReference>
<comment type="caution">
    <text evidence="5">The sequence shown here is derived from an EMBL/GenBank/DDBJ whole genome shotgun (WGS) entry which is preliminary data.</text>
</comment>
<dbReference type="PANTHER" id="PTHR47806">
    <property type="entry name" value="50S RIBOSOMAL PROTEIN L3 GLUTAMINE METHYLTRANSFERASE"/>
    <property type="match status" value="1"/>
</dbReference>
<dbReference type="GO" id="GO:0032259">
    <property type="term" value="P:methylation"/>
    <property type="evidence" value="ECO:0007669"/>
    <property type="project" value="UniProtKB-KW"/>
</dbReference>
<feature type="domain" description="Methyltransferase small" evidence="4">
    <location>
        <begin position="135"/>
        <end position="215"/>
    </location>
</feature>
<keyword evidence="3" id="KW-0949">S-adenosyl-L-methionine</keyword>
<keyword evidence="5" id="KW-0687">Ribonucleoprotein</keyword>
<evidence type="ECO:0000313" key="6">
    <source>
        <dbReference type="Proteomes" id="UP000259273"/>
    </source>
</evidence>
<dbReference type="CDD" id="cd02440">
    <property type="entry name" value="AdoMet_MTases"/>
    <property type="match status" value="1"/>
</dbReference>